<dbReference type="EMBL" id="DWXX01000096">
    <property type="protein sequence ID" value="HJB59106.1"/>
    <property type="molecule type" value="Genomic_DNA"/>
</dbReference>
<gene>
    <name evidence="1" type="ORF">H9771_05555</name>
</gene>
<sequence>MSETQKYRTLCCREQWLGGIFDKIECRGDALGLADGAYAGAVCLPPVDSGEAGFAWGRLRLLAEVPAEASVRVYARASDQPGWPEREALWGRPLDPDTLERLFGPPAAQTDLLLQKTGRWLWVALELTAGGPEKPRVDGLSLWMAGDHMVDYLPAIYRGQDFTWRYLSIFNTLFQGVEEELDGLPRQLDPASAGDSMVEFLARWLCMEPEQGEEHLRERLGGILEEYETMYTVEGVRRTAARLTGQEPFIIEHFAVDPNDPACRNPALYRRLYGEDPYRFFLLLPQGTFEKQQDMERFIERMGQLTPAETEMELVLLKPCIQLDWHTYLGINSRIGDYIPAAIDDSVTIHYDTTIGGAYE</sequence>
<reference evidence="1" key="2">
    <citation type="submission" date="2021-04" db="EMBL/GenBank/DDBJ databases">
        <authorList>
            <person name="Gilroy R."/>
        </authorList>
    </citation>
    <scope>NUCLEOTIDE SEQUENCE</scope>
    <source>
        <strain evidence="1">ChiHjej9B8-13557</strain>
    </source>
</reference>
<name>A0A9D2ME68_9FIRM</name>
<accession>A0A9D2ME68</accession>
<reference evidence="1" key="1">
    <citation type="journal article" date="2021" name="PeerJ">
        <title>Extensive microbial diversity within the chicken gut microbiome revealed by metagenomics and culture.</title>
        <authorList>
            <person name="Gilroy R."/>
            <person name="Ravi A."/>
            <person name="Getino M."/>
            <person name="Pursley I."/>
            <person name="Horton D.L."/>
            <person name="Alikhan N.F."/>
            <person name="Baker D."/>
            <person name="Gharbi K."/>
            <person name="Hall N."/>
            <person name="Watson M."/>
            <person name="Adriaenssens E.M."/>
            <person name="Foster-Nyarko E."/>
            <person name="Jarju S."/>
            <person name="Secka A."/>
            <person name="Antonio M."/>
            <person name="Oren A."/>
            <person name="Chaudhuri R.R."/>
            <person name="La Ragione R."/>
            <person name="Hildebrand F."/>
            <person name="Pallen M.J."/>
        </authorList>
    </citation>
    <scope>NUCLEOTIDE SEQUENCE</scope>
    <source>
        <strain evidence="1">ChiHjej9B8-13557</strain>
    </source>
</reference>
<protein>
    <recommendedName>
        <fullName evidence="3">Phage tail protein</fullName>
    </recommendedName>
</protein>
<evidence type="ECO:0000313" key="1">
    <source>
        <dbReference type="EMBL" id="HJB59106.1"/>
    </source>
</evidence>
<proteinExistence type="predicted"/>
<organism evidence="1 2">
    <name type="scientific">Candidatus Faecalibacterium faecipullorum</name>
    <dbReference type="NCBI Taxonomy" id="2838578"/>
    <lineage>
        <taxon>Bacteria</taxon>
        <taxon>Bacillati</taxon>
        <taxon>Bacillota</taxon>
        <taxon>Clostridia</taxon>
        <taxon>Eubacteriales</taxon>
        <taxon>Oscillospiraceae</taxon>
        <taxon>Faecalibacterium</taxon>
    </lineage>
</organism>
<dbReference type="InterPro" id="IPR011748">
    <property type="entry name" value="Unchr_phage_tail-like"/>
</dbReference>
<dbReference type="Proteomes" id="UP000824211">
    <property type="component" value="Unassembled WGS sequence"/>
</dbReference>
<evidence type="ECO:0000313" key="2">
    <source>
        <dbReference type="Proteomes" id="UP000824211"/>
    </source>
</evidence>
<evidence type="ECO:0008006" key="3">
    <source>
        <dbReference type="Google" id="ProtNLM"/>
    </source>
</evidence>
<dbReference type="AlphaFoldDB" id="A0A9D2ME68"/>
<comment type="caution">
    <text evidence="1">The sequence shown here is derived from an EMBL/GenBank/DDBJ whole genome shotgun (WGS) entry which is preliminary data.</text>
</comment>
<dbReference type="NCBIfam" id="TIGR02242">
    <property type="entry name" value="tail_TIGR02242"/>
    <property type="match status" value="1"/>
</dbReference>